<organism evidence="2 4">
    <name type="scientific">Micromonospora peucetia</name>
    <dbReference type="NCBI Taxonomy" id="47871"/>
    <lineage>
        <taxon>Bacteria</taxon>
        <taxon>Bacillati</taxon>
        <taxon>Actinomycetota</taxon>
        <taxon>Actinomycetes</taxon>
        <taxon>Micromonosporales</taxon>
        <taxon>Micromonosporaceae</taxon>
        <taxon>Micromonospora</taxon>
    </lineage>
</organism>
<dbReference type="EMBL" id="CP109071">
    <property type="protein sequence ID" value="WSA33031.1"/>
    <property type="molecule type" value="Genomic_DNA"/>
</dbReference>
<dbReference type="Pfam" id="PF02036">
    <property type="entry name" value="SCP2"/>
    <property type="match status" value="1"/>
</dbReference>
<reference evidence="3 5" key="3">
    <citation type="submission" date="2022-10" db="EMBL/GenBank/DDBJ databases">
        <title>The complete genomes of actinobacterial strains from the NBC collection.</title>
        <authorList>
            <person name="Joergensen T.S."/>
            <person name="Alvarez Arevalo M."/>
            <person name="Sterndorff E.B."/>
            <person name="Faurdal D."/>
            <person name="Vuksanovic O."/>
            <person name="Mourched A.-S."/>
            <person name="Charusanti P."/>
            <person name="Shaw S."/>
            <person name="Blin K."/>
            <person name="Weber T."/>
        </authorList>
    </citation>
    <scope>NUCLEOTIDE SEQUENCE [LARGE SCALE GENOMIC DNA]</scope>
    <source>
        <strain evidence="3 5">NBC 01809</strain>
    </source>
</reference>
<name>A0A1C6W639_9ACTN</name>
<dbReference type="OrthoDB" id="3382099at2"/>
<dbReference type="SUPFAM" id="SSF55718">
    <property type="entry name" value="SCP-like"/>
    <property type="match status" value="1"/>
</dbReference>
<dbReference type="STRING" id="47871.GA0070608_6370"/>
<proteinExistence type="predicted"/>
<dbReference type="Proteomes" id="UP001334804">
    <property type="component" value="Chromosome"/>
</dbReference>
<accession>A0A1C6W639</accession>
<dbReference type="InterPro" id="IPR003033">
    <property type="entry name" value="SCP2_sterol-bd_dom"/>
</dbReference>
<evidence type="ECO:0000313" key="4">
    <source>
        <dbReference type="Proteomes" id="UP000199343"/>
    </source>
</evidence>
<evidence type="ECO:0000313" key="3">
    <source>
        <dbReference type="EMBL" id="WSA33031.1"/>
    </source>
</evidence>
<gene>
    <name evidence="2" type="ORF">GA0070608_6370</name>
    <name evidence="3" type="ORF">OIE14_02845</name>
</gene>
<sequence length="126" mass="14235">MTVSVTEYLRGLGSGRRPDLPETANGTLRFDVRDAGSSTEHWYLTVADQHVDVTRSDEDADLVVRADRRVLDQLAAGRIHPATALMRNELTVRGDFRLFMLLRRIFPGPPDARHPREAARREDAAR</sequence>
<evidence type="ECO:0000313" key="2">
    <source>
        <dbReference type="EMBL" id="SCL74049.1"/>
    </source>
</evidence>
<reference evidence="2" key="1">
    <citation type="submission" date="2016-06" db="EMBL/GenBank/DDBJ databases">
        <authorList>
            <person name="Kjaerup R.B."/>
            <person name="Dalgaard T.S."/>
            <person name="Juul-Madsen H.R."/>
        </authorList>
    </citation>
    <scope>NUCLEOTIDE SEQUENCE [LARGE SCALE GENOMIC DNA]</scope>
    <source>
        <strain evidence="2">DSM 43363</strain>
    </source>
</reference>
<dbReference type="AlphaFoldDB" id="A0A1C6W639"/>
<protein>
    <submittedName>
        <fullName evidence="2">SCP-2 sterol transfer family protein</fullName>
    </submittedName>
    <submittedName>
        <fullName evidence="3">SCP2 sterol-binding domain-containing protein</fullName>
    </submittedName>
</protein>
<dbReference type="Gene3D" id="3.30.1050.10">
    <property type="entry name" value="SCP2 sterol-binding domain"/>
    <property type="match status" value="1"/>
</dbReference>
<evidence type="ECO:0000313" key="5">
    <source>
        <dbReference type="Proteomes" id="UP001334804"/>
    </source>
</evidence>
<dbReference type="EMBL" id="FMIC01000002">
    <property type="protein sequence ID" value="SCL74049.1"/>
    <property type="molecule type" value="Genomic_DNA"/>
</dbReference>
<keyword evidence="5" id="KW-1185">Reference proteome</keyword>
<reference evidence="4" key="2">
    <citation type="submission" date="2016-06" db="EMBL/GenBank/DDBJ databases">
        <authorList>
            <person name="Varghese N."/>
            <person name="Submissions Spin"/>
        </authorList>
    </citation>
    <scope>NUCLEOTIDE SEQUENCE [LARGE SCALE GENOMIC DNA]</scope>
    <source>
        <strain evidence="4">DSM 43363</strain>
    </source>
</reference>
<feature type="domain" description="SCP2" evidence="1">
    <location>
        <begin position="22"/>
        <end position="106"/>
    </location>
</feature>
<evidence type="ECO:0000259" key="1">
    <source>
        <dbReference type="Pfam" id="PF02036"/>
    </source>
</evidence>
<dbReference type="InterPro" id="IPR036527">
    <property type="entry name" value="SCP2_sterol-bd_dom_sf"/>
</dbReference>
<dbReference type="Proteomes" id="UP000199343">
    <property type="component" value="Unassembled WGS sequence"/>
</dbReference>
<dbReference type="RefSeq" id="WP_091633772.1">
    <property type="nucleotide sequence ID" value="NZ_CP109071.1"/>
</dbReference>